<dbReference type="GO" id="GO:0009705">
    <property type="term" value="C:plant-type vacuole membrane"/>
    <property type="evidence" value="ECO:0007669"/>
    <property type="project" value="TreeGrafter"/>
</dbReference>
<dbReference type="PRINTS" id="PR01333">
    <property type="entry name" value="2POREKCHANEL"/>
</dbReference>
<evidence type="ECO:0000256" key="9">
    <source>
        <dbReference type="ARBA" id="ARBA00023303"/>
    </source>
</evidence>
<evidence type="ECO:0000256" key="4">
    <source>
        <dbReference type="ARBA" id="ARBA00022692"/>
    </source>
</evidence>
<keyword evidence="7" id="KW-0406">Ion transport</keyword>
<dbReference type="SUPFAM" id="SSF81324">
    <property type="entry name" value="Voltage-gated potassium channels"/>
    <property type="match status" value="2"/>
</dbReference>
<comment type="similarity">
    <text evidence="2">Belongs to the two pore domain potassium channel (TC 1.A.1.7) family.</text>
</comment>
<dbReference type="SUPFAM" id="SSF47473">
    <property type="entry name" value="EF-hand"/>
    <property type="match status" value="1"/>
</dbReference>
<proteinExistence type="inferred from homology"/>
<feature type="transmembrane region" description="Helical" evidence="10">
    <location>
        <begin position="111"/>
        <end position="139"/>
    </location>
</feature>
<dbReference type="EMBL" id="OU466863">
    <property type="protein sequence ID" value="CAH2080078.1"/>
    <property type="molecule type" value="Genomic_DNA"/>
</dbReference>
<dbReference type="InterPro" id="IPR003280">
    <property type="entry name" value="2pore_dom_K_chnl"/>
</dbReference>
<evidence type="ECO:0000256" key="5">
    <source>
        <dbReference type="ARBA" id="ARBA00022837"/>
    </source>
</evidence>
<dbReference type="GO" id="GO:0022841">
    <property type="term" value="F:potassium ion leak channel activity"/>
    <property type="evidence" value="ECO:0007669"/>
    <property type="project" value="TreeGrafter"/>
</dbReference>
<accession>A0AAU9T894</accession>
<protein>
    <recommendedName>
        <fullName evidence="11">Potassium channel domain-containing protein</fullName>
    </recommendedName>
</protein>
<evidence type="ECO:0000256" key="1">
    <source>
        <dbReference type="ARBA" id="ARBA00004141"/>
    </source>
</evidence>
<feature type="transmembrane region" description="Helical" evidence="10">
    <location>
        <begin position="229"/>
        <end position="250"/>
    </location>
</feature>
<dbReference type="PROSITE" id="PS00018">
    <property type="entry name" value="EF_HAND_1"/>
    <property type="match status" value="1"/>
</dbReference>
<evidence type="ECO:0000256" key="7">
    <source>
        <dbReference type="ARBA" id="ARBA00023065"/>
    </source>
</evidence>
<dbReference type="Proteomes" id="UP000836841">
    <property type="component" value="Chromosome 7"/>
</dbReference>
<sequence>MQAPFSDYSTTVDLHGFRRSISAPAMAEINDLSHPNDWKTEQRDSKSIVRKAVALLVVYLSLGVLIYWLNQDGFILKNHAHPVVDGLYFCIVTMCTVGYGDITPDSVVTKLFSMLFVLVGFGVLYLLLTSGMFTCVFHLQERYMLHAAMYDPESKISSYTVDMKEGRVRMRAKVGSALSVLMLSLVFGVLVLHFVEKIGWFDSVYLSFMSVTTVGYGEQEAFKTLTGRLLASVWLLSSTLSLVGGFLYLAEARTDKRNRERSKQVLGENMSISQFFAADIDNNGYLSIAEFVIYKLKEMGRITSEDIIPIINRFDQLDPTHRGKITLPDLFPATSV</sequence>
<evidence type="ECO:0000259" key="11">
    <source>
        <dbReference type="Pfam" id="PF07885"/>
    </source>
</evidence>
<keyword evidence="9" id="KW-0407">Ion channel</keyword>
<evidence type="ECO:0000256" key="2">
    <source>
        <dbReference type="ARBA" id="ARBA00010159"/>
    </source>
</evidence>
<keyword evidence="3" id="KW-0813">Transport</keyword>
<organism evidence="12 13">
    <name type="scientific">Thlaspi arvense</name>
    <name type="common">Field penny-cress</name>
    <dbReference type="NCBI Taxonomy" id="13288"/>
    <lineage>
        <taxon>Eukaryota</taxon>
        <taxon>Viridiplantae</taxon>
        <taxon>Streptophyta</taxon>
        <taxon>Embryophyta</taxon>
        <taxon>Tracheophyta</taxon>
        <taxon>Spermatophyta</taxon>
        <taxon>Magnoliopsida</taxon>
        <taxon>eudicotyledons</taxon>
        <taxon>Gunneridae</taxon>
        <taxon>Pentapetalae</taxon>
        <taxon>rosids</taxon>
        <taxon>malvids</taxon>
        <taxon>Brassicales</taxon>
        <taxon>Brassicaceae</taxon>
        <taxon>Thlaspideae</taxon>
        <taxon>Thlaspi</taxon>
    </lineage>
</organism>
<keyword evidence="4 10" id="KW-0812">Transmembrane</keyword>
<feature type="transmembrane region" description="Helical" evidence="10">
    <location>
        <begin position="52"/>
        <end position="69"/>
    </location>
</feature>
<evidence type="ECO:0000256" key="3">
    <source>
        <dbReference type="ARBA" id="ARBA00022448"/>
    </source>
</evidence>
<evidence type="ECO:0000313" key="13">
    <source>
        <dbReference type="Proteomes" id="UP000836841"/>
    </source>
</evidence>
<dbReference type="Pfam" id="PF07885">
    <property type="entry name" value="Ion_trans_2"/>
    <property type="match status" value="2"/>
</dbReference>
<evidence type="ECO:0000256" key="6">
    <source>
        <dbReference type="ARBA" id="ARBA00022989"/>
    </source>
</evidence>
<feature type="domain" description="Potassium channel" evidence="11">
    <location>
        <begin position="55"/>
        <end position="129"/>
    </location>
</feature>
<keyword evidence="8 10" id="KW-0472">Membrane</keyword>
<dbReference type="Gene3D" id="1.10.287.70">
    <property type="match status" value="2"/>
</dbReference>
<keyword evidence="5" id="KW-0106">Calcium</keyword>
<dbReference type="GO" id="GO:0030322">
    <property type="term" value="P:stabilization of membrane potential"/>
    <property type="evidence" value="ECO:0007669"/>
    <property type="project" value="TreeGrafter"/>
</dbReference>
<keyword evidence="13" id="KW-1185">Reference proteome</keyword>
<feature type="transmembrane region" description="Helical" evidence="10">
    <location>
        <begin position="174"/>
        <end position="195"/>
    </location>
</feature>
<name>A0AAU9T894_THLAR</name>
<dbReference type="PANTHER" id="PTHR11003">
    <property type="entry name" value="POTASSIUM CHANNEL, SUBFAMILY K"/>
    <property type="match status" value="1"/>
</dbReference>
<evidence type="ECO:0000313" key="12">
    <source>
        <dbReference type="EMBL" id="CAH2080078.1"/>
    </source>
</evidence>
<evidence type="ECO:0000256" key="8">
    <source>
        <dbReference type="ARBA" id="ARBA00023136"/>
    </source>
</evidence>
<gene>
    <name evidence="12" type="ORF">TAV2_LOCUS24563</name>
</gene>
<dbReference type="GO" id="GO:0005886">
    <property type="term" value="C:plasma membrane"/>
    <property type="evidence" value="ECO:0007669"/>
    <property type="project" value="TreeGrafter"/>
</dbReference>
<comment type="subcellular location">
    <subcellularLocation>
        <location evidence="1">Membrane</location>
        <topology evidence="1">Multi-pass membrane protein</topology>
    </subcellularLocation>
</comment>
<dbReference type="InterPro" id="IPR013099">
    <property type="entry name" value="K_chnl_dom"/>
</dbReference>
<keyword evidence="6 10" id="KW-1133">Transmembrane helix</keyword>
<dbReference type="AlphaFoldDB" id="A0AAU9T894"/>
<dbReference type="InterPro" id="IPR011992">
    <property type="entry name" value="EF-hand-dom_pair"/>
</dbReference>
<dbReference type="InterPro" id="IPR018247">
    <property type="entry name" value="EF_Hand_1_Ca_BS"/>
</dbReference>
<reference evidence="12 13" key="1">
    <citation type="submission" date="2022-03" db="EMBL/GenBank/DDBJ databases">
        <authorList>
            <person name="Nunn A."/>
            <person name="Chopra R."/>
            <person name="Nunn A."/>
            <person name="Contreras Garrido A."/>
        </authorList>
    </citation>
    <scope>NUCLEOTIDE SEQUENCE [LARGE SCALE GENOMIC DNA]</scope>
</reference>
<dbReference type="GO" id="GO:0015271">
    <property type="term" value="F:outward rectifier potassium channel activity"/>
    <property type="evidence" value="ECO:0007669"/>
    <property type="project" value="TreeGrafter"/>
</dbReference>
<feature type="domain" description="Potassium channel" evidence="11">
    <location>
        <begin position="180"/>
        <end position="245"/>
    </location>
</feature>
<dbReference type="PANTHER" id="PTHR11003:SF274">
    <property type="entry name" value="POTASSIUM INWARD RECTIFIER (KIR)-LIKE CHANNEL 3-RELATED"/>
    <property type="match status" value="1"/>
</dbReference>
<evidence type="ECO:0000256" key="10">
    <source>
        <dbReference type="SAM" id="Phobius"/>
    </source>
</evidence>